<proteinExistence type="predicted"/>
<name>A0A6A5ZUM0_9PLEO</name>
<accession>A0A6A5ZUM0</accession>
<dbReference type="EMBL" id="ML977310">
    <property type="protein sequence ID" value="KAF2122507.1"/>
    <property type="molecule type" value="Genomic_DNA"/>
</dbReference>
<dbReference type="GO" id="GO:0003676">
    <property type="term" value="F:nucleic acid binding"/>
    <property type="evidence" value="ECO:0007669"/>
    <property type="project" value="InterPro"/>
</dbReference>
<evidence type="ECO:0000313" key="3">
    <source>
        <dbReference type="Proteomes" id="UP000799770"/>
    </source>
</evidence>
<dbReference type="InterPro" id="IPR036397">
    <property type="entry name" value="RNaseH_sf"/>
</dbReference>
<dbReference type="Proteomes" id="UP000799770">
    <property type="component" value="Unassembled WGS sequence"/>
</dbReference>
<dbReference type="InterPro" id="IPR048519">
    <property type="entry name" value="Gfd2/YDR514C-like_C"/>
</dbReference>
<dbReference type="PANTHER" id="PTHR28083">
    <property type="entry name" value="GOOD FOR FULL DBP5 ACTIVITY PROTEIN 2"/>
    <property type="match status" value="1"/>
</dbReference>
<sequence>MSSAQRPTVVAEPVARELQGALLPGVDHHQQPVIISLDISHGRKGSAFKDIRSVILDSWSLAQNSLSHPTDHLYPLFWSCTYVFSESERRVKSAASRSNFGASGHRVPGQDRLALLRHIFIHDTKGHVNASCGCQTIKPFDSLAQAQRIPTTRSRPLVVVGHDLRQDLASLRHADFEIEQFAPVVAYLDTQSTAVEQLGLRNAHRVSLRFLCQQLGLSYSNMHKSGNDAMYTLLALLELAARSKNPGEEEVKDKLRELVAYAMEIKPRTIKKMREEAAAKRTETRAHNMAEDLLSGYELMIEEQEA</sequence>
<feature type="domain" description="Gfd2/YDR514C-like C-terminal" evidence="1">
    <location>
        <begin position="149"/>
        <end position="238"/>
    </location>
</feature>
<dbReference type="SUPFAM" id="SSF53098">
    <property type="entry name" value="Ribonuclease H-like"/>
    <property type="match status" value="1"/>
</dbReference>
<evidence type="ECO:0000313" key="2">
    <source>
        <dbReference type="EMBL" id="KAF2122507.1"/>
    </source>
</evidence>
<dbReference type="AlphaFoldDB" id="A0A6A5ZUM0"/>
<organism evidence="2 3">
    <name type="scientific">Lophiotrema nucula</name>
    <dbReference type="NCBI Taxonomy" id="690887"/>
    <lineage>
        <taxon>Eukaryota</taxon>
        <taxon>Fungi</taxon>
        <taxon>Dikarya</taxon>
        <taxon>Ascomycota</taxon>
        <taxon>Pezizomycotina</taxon>
        <taxon>Dothideomycetes</taxon>
        <taxon>Pleosporomycetidae</taxon>
        <taxon>Pleosporales</taxon>
        <taxon>Lophiotremataceae</taxon>
        <taxon>Lophiotrema</taxon>
    </lineage>
</organism>
<dbReference type="OrthoDB" id="5953249at2759"/>
<dbReference type="InterPro" id="IPR040151">
    <property type="entry name" value="Gfd2/YDR514C-like"/>
</dbReference>
<dbReference type="Gene3D" id="3.30.420.10">
    <property type="entry name" value="Ribonuclease H-like superfamily/Ribonuclease H"/>
    <property type="match status" value="1"/>
</dbReference>
<evidence type="ECO:0000259" key="1">
    <source>
        <dbReference type="Pfam" id="PF21762"/>
    </source>
</evidence>
<dbReference type="PANTHER" id="PTHR28083:SF1">
    <property type="entry name" value="GOOD FOR FULL DBP5 ACTIVITY PROTEIN 2"/>
    <property type="match status" value="1"/>
</dbReference>
<protein>
    <recommendedName>
        <fullName evidence="1">Gfd2/YDR514C-like C-terminal domain-containing protein</fullName>
    </recommendedName>
</protein>
<keyword evidence="3" id="KW-1185">Reference proteome</keyword>
<dbReference type="InterPro" id="IPR012337">
    <property type="entry name" value="RNaseH-like_sf"/>
</dbReference>
<dbReference type="GO" id="GO:0005634">
    <property type="term" value="C:nucleus"/>
    <property type="evidence" value="ECO:0007669"/>
    <property type="project" value="TreeGrafter"/>
</dbReference>
<gene>
    <name evidence="2" type="ORF">BDV96DRAFT_593040</name>
</gene>
<dbReference type="Pfam" id="PF21762">
    <property type="entry name" value="DEDDh_C"/>
    <property type="match status" value="1"/>
</dbReference>
<reference evidence="2" key="1">
    <citation type="journal article" date="2020" name="Stud. Mycol.">
        <title>101 Dothideomycetes genomes: a test case for predicting lifestyles and emergence of pathogens.</title>
        <authorList>
            <person name="Haridas S."/>
            <person name="Albert R."/>
            <person name="Binder M."/>
            <person name="Bloem J."/>
            <person name="Labutti K."/>
            <person name="Salamov A."/>
            <person name="Andreopoulos B."/>
            <person name="Baker S."/>
            <person name="Barry K."/>
            <person name="Bills G."/>
            <person name="Bluhm B."/>
            <person name="Cannon C."/>
            <person name="Castanera R."/>
            <person name="Culley D."/>
            <person name="Daum C."/>
            <person name="Ezra D."/>
            <person name="Gonzalez J."/>
            <person name="Henrissat B."/>
            <person name="Kuo A."/>
            <person name="Liang C."/>
            <person name="Lipzen A."/>
            <person name="Lutzoni F."/>
            <person name="Magnuson J."/>
            <person name="Mondo S."/>
            <person name="Nolan M."/>
            <person name="Ohm R."/>
            <person name="Pangilinan J."/>
            <person name="Park H.-J."/>
            <person name="Ramirez L."/>
            <person name="Alfaro M."/>
            <person name="Sun H."/>
            <person name="Tritt A."/>
            <person name="Yoshinaga Y."/>
            <person name="Zwiers L.-H."/>
            <person name="Turgeon B."/>
            <person name="Goodwin S."/>
            <person name="Spatafora J."/>
            <person name="Crous P."/>
            <person name="Grigoriev I."/>
        </authorList>
    </citation>
    <scope>NUCLEOTIDE SEQUENCE</scope>
    <source>
        <strain evidence="2">CBS 627.86</strain>
    </source>
</reference>